<evidence type="ECO:0000259" key="4">
    <source>
        <dbReference type="Pfam" id="PF00931"/>
    </source>
</evidence>
<evidence type="ECO:0000313" key="9">
    <source>
        <dbReference type="Proteomes" id="UP000327085"/>
    </source>
</evidence>
<dbReference type="Pfam" id="PF00931">
    <property type="entry name" value="NB-ARC"/>
    <property type="match status" value="1"/>
</dbReference>
<dbReference type="PRINTS" id="PR00364">
    <property type="entry name" value="DISEASERSIST"/>
</dbReference>
<accession>A0A5E4EMI2</accession>
<evidence type="ECO:0000259" key="5">
    <source>
        <dbReference type="Pfam" id="PF18052"/>
    </source>
</evidence>
<dbReference type="InterPro" id="IPR032675">
    <property type="entry name" value="LRR_dom_sf"/>
</dbReference>
<gene>
    <name evidence="8" type="ORF">ALMOND_2B014879</name>
</gene>
<feature type="domain" description="Disease resistance protein winged helix" evidence="6">
    <location>
        <begin position="443"/>
        <end position="517"/>
    </location>
</feature>
<dbReference type="InterPro" id="IPR002182">
    <property type="entry name" value="NB-ARC"/>
</dbReference>
<evidence type="ECO:0000259" key="7">
    <source>
        <dbReference type="Pfam" id="PF23598"/>
    </source>
</evidence>
<dbReference type="InterPro" id="IPR055414">
    <property type="entry name" value="LRR_R13L4/SHOC2-like"/>
</dbReference>
<dbReference type="SUPFAM" id="SSF52058">
    <property type="entry name" value="L domain-like"/>
    <property type="match status" value="1"/>
</dbReference>
<dbReference type="InterPro" id="IPR027417">
    <property type="entry name" value="P-loop_NTPase"/>
</dbReference>
<keyword evidence="1" id="KW-0677">Repeat</keyword>
<proteinExistence type="predicted"/>
<evidence type="ECO:0000256" key="3">
    <source>
        <dbReference type="ARBA" id="ARBA00022821"/>
    </source>
</evidence>
<keyword evidence="2" id="KW-0547">Nucleotide-binding</keyword>
<feature type="domain" description="Disease resistance R13L4/SHOC-2-like LRR" evidence="7">
    <location>
        <begin position="596"/>
        <end position="910"/>
    </location>
</feature>
<sequence>MAEAIVSFVLQRVGDFTTQEAKFLSGVSHQVEVSQTELQLMQGFLKDADARQGEDARVQIWVAKIRDAAYDLEDVIETYGLKVASKKKTGMKNVLKRFACIFKERLDLRKIGAEIENITAKISNLRMSLQSYNIVRETREIGGASSLQSFERQQQLRRTYSHVIERDVVGIEDNVKEIVTHLVKEESCLRVVSIWGMGGAGKTTLAKQIYHHKEVRCHFNSFAWVCISQQYQVRDVWEGILFKLISATKEQREEIAKMRDYEIAKKLFRVQQGKRCLVILDDIWSIETFNSLKAAFPLTCEETQSRILLTTRNEAVALHADRNGFLHQPQALNEIKSWELFEKIALFGRVDKDSGVYIKMKELGMEMLRHCAGLPLAITVLAGVLARKNTVNEWITVHANVYVYIRRGIGPEEEYAGASWVLALSYDDLPYHLKPCLLYLGHFPEDFEIPVKRLTQLWMAEGLVSLTQGQGLGEAMEDIAYHCLSELMIRCVVQVGETGSIGTIKTCRIHDLVRDLCLSKAEEENFLQVVNSSQRNEAISPFSSSMVTKAAPLGKVRRLAIYLNENHTLVPSRYEKDDHLRSLLYFGLKEWRGQCKRLILTMFKDFKLLRVLKVEGMNREAELPSEIGNMVHLRFLSLRGSNIKRIPASLGNLICLQTLDLRVEDSWLFIPNVIWKMKHVRHLYLPFFHRLRVCSKLKISTLHNLQTLYPVSSSNCDLNDLTGLTNLRKLSITLSSPLENLEEILKSTGSTLNHIRSLFVYTDLAVTGSTEQVTQIVSSCRHIYKLKLEGPTAELPRELHCFPNLTKLTLRRFFLKDDQMGIIEKLPNLTTLRLEQNTFNKDAKILVFSKGGFPHLQFLSLFHMSEVKEWRVEEGAMPSLRRLSIKYCNGLTTIVDGLRYLTTLRELSIEGMSSTFQSKLKAGGEDFHKIQHVTSLVFGFVDALCVGVDLLNGMSTEFALSYCTSSWDLHDMGKIYICR</sequence>
<dbReference type="Gene3D" id="1.10.10.10">
    <property type="entry name" value="Winged helix-like DNA-binding domain superfamily/Winged helix DNA-binding domain"/>
    <property type="match status" value="1"/>
</dbReference>
<evidence type="ECO:0000256" key="2">
    <source>
        <dbReference type="ARBA" id="ARBA00022741"/>
    </source>
</evidence>
<dbReference type="InterPro" id="IPR041118">
    <property type="entry name" value="Rx_N"/>
</dbReference>
<evidence type="ECO:0000256" key="1">
    <source>
        <dbReference type="ARBA" id="ARBA00022737"/>
    </source>
</evidence>
<feature type="domain" description="Disease resistance N-terminal" evidence="5">
    <location>
        <begin position="5"/>
        <end position="91"/>
    </location>
</feature>
<dbReference type="EMBL" id="CABIKO010000017">
    <property type="protein sequence ID" value="VVA16139.1"/>
    <property type="molecule type" value="Genomic_DNA"/>
</dbReference>
<dbReference type="InterPro" id="IPR038005">
    <property type="entry name" value="RX-like_CC"/>
</dbReference>
<dbReference type="InterPro" id="IPR044974">
    <property type="entry name" value="Disease_R_plants"/>
</dbReference>
<dbReference type="OMA" id="RIRTCRM"/>
<dbReference type="Proteomes" id="UP000327085">
    <property type="component" value="Chromosome 1"/>
</dbReference>
<protein>
    <submittedName>
        <fullName evidence="8">PREDICTED: disease</fullName>
    </submittedName>
</protein>
<dbReference type="GO" id="GO:0098542">
    <property type="term" value="P:defense response to other organism"/>
    <property type="evidence" value="ECO:0007669"/>
    <property type="project" value="TreeGrafter"/>
</dbReference>
<dbReference type="InterPro" id="IPR058922">
    <property type="entry name" value="WHD_DRP"/>
</dbReference>
<reference evidence="9" key="1">
    <citation type="journal article" date="2020" name="Plant J.">
        <title>Transposons played a major role in the diversification between the closely related almond and peach genomes: results from the almond genome sequence.</title>
        <authorList>
            <person name="Alioto T."/>
            <person name="Alexiou K.G."/>
            <person name="Bardil A."/>
            <person name="Barteri F."/>
            <person name="Castanera R."/>
            <person name="Cruz F."/>
            <person name="Dhingra A."/>
            <person name="Duval H."/>
            <person name="Fernandez I Marti A."/>
            <person name="Frias L."/>
            <person name="Galan B."/>
            <person name="Garcia J.L."/>
            <person name="Howad W."/>
            <person name="Gomez-Garrido J."/>
            <person name="Gut M."/>
            <person name="Julca I."/>
            <person name="Morata J."/>
            <person name="Puigdomenech P."/>
            <person name="Ribeca P."/>
            <person name="Rubio Cabetas M.J."/>
            <person name="Vlasova A."/>
            <person name="Wirthensohn M."/>
            <person name="Garcia-Mas J."/>
            <person name="Gabaldon T."/>
            <person name="Casacuberta J.M."/>
            <person name="Arus P."/>
        </authorList>
    </citation>
    <scope>NUCLEOTIDE SEQUENCE [LARGE SCALE GENOMIC DNA]</scope>
    <source>
        <strain evidence="9">cv. Texas</strain>
    </source>
</reference>
<dbReference type="Gene3D" id="1.20.5.4130">
    <property type="match status" value="1"/>
</dbReference>
<dbReference type="FunFam" id="1.10.10.10:FF:000322">
    <property type="entry name" value="Probable disease resistance protein At1g63360"/>
    <property type="match status" value="1"/>
</dbReference>
<dbReference type="InterPro" id="IPR042197">
    <property type="entry name" value="Apaf_helical"/>
</dbReference>
<dbReference type="FunCoup" id="A0A5E4EMI2">
    <property type="interactions" value="16"/>
</dbReference>
<dbReference type="Gene3D" id="3.40.50.300">
    <property type="entry name" value="P-loop containing nucleotide triphosphate hydrolases"/>
    <property type="match status" value="1"/>
</dbReference>
<name>A0A5E4EMI2_PRUDU</name>
<evidence type="ECO:0000259" key="6">
    <source>
        <dbReference type="Pfam" id="PF23559"/>
    </source>
</evidence>
<keyword evidence="3" id="KW-0611">Plant defense</keyword>
<evidence type="ECO:0000313" key="8">
    <source>
        <dbReference type="EMBL" id="VVA16139.1"/>
    </source>
</evidence>
<dbReference type="InterPro" id="IPR036388">
    <property type="entry name" value="WH-like_DNA-bd_sf"/>
</dbReference>
<dbReference type="Gene3D" id="3.80.10.10">
    <property type="entry name" value="Ribonuclease Inhibitor"/>
    <property type="match status" value="1"/>
</dbReference>
<dbReference type="CDD" id="cd14798">
    <property type="entry name" value="RX-CC_like"/>
    <property type="match status" value="1"/>
</dbReference>
<organism evidence="8 9">
    <name type="scientific">Prunus dulcis</name>
    <name type="common">Almond</name>
    <name type="synonym">Amygdalus dulcis</name>
    <dbReference type="NCBI Taxonomy" id="3755"/>
    <lineage>
        <taxon>Eukaryota</taxon>
        <taxon>Viridiplantae</taxon>
        <taxon>Streptophyta</taxon>
        <taxon>Embryophyta</taxon>
        <taxon>Tracheophyta</taxon>
        <taxon>Spermatophyta</taxon>
        <taxon>Magnoliopsida</taxon>
        <taxon>eudicotyledons</taxon>
        <taxon>Gunneridae</taxon>
        <taxon>Pentapetalae</taxon>
        <taxon>rosids</taxon>
        <taxon>fabids</taxon>
        <taxon>Rosales</taxon>
        <taxon>Rosaceae</taxon>
        <taxon>Amygdaloideae</taxon>
        <taxon>Amygdaleae</taxon>
        <taxon>Prunus</taxon>
    </lineage>
</organism>
<dbReference type="Pfam" id="PF18052">
    <property type="entry name" value="Rx_N"/>
    <property type="match status" value="1"/>
</dbReference>
<dbReference type="Pfam" id="PF23598">
    <property type="entry name" value="LRR_14"/>
    <property type="match status" value="1"/>
</dbReference>
<dbReference type="PANTHER" id="PTHR23155">
    <property type="entry name" value="DISEASE RESISTANCE PROTEIN RP"/>
    <property type="match status" value="1"/>
</dbReference>
<dbReference type="Gramene" id="VVA16139">
    <property type="protein sequence ID" value="VVA16139"/>
    <property type="gene ID" value="Prudul26B014879"/>
</dbReference>
<dbReference type="Pfam" id="PF23559">
    <property type="entry name" value="WHD_DRP"/>
    <property type="match status" value="1"/>
</dbReference>
<dbReference type="Gene3D" id="1.10.8.430">
    <property type="entry name" value="Helical domain of apoptotic protease-activating factors"/>
    <property type="match status" value="1"/>
</dbReference>
<dbReference type="FunFam" id="3.40.50.300:FF:001091">
    <property type="entry name" value="Probable disease resistance protein At1g61300"/>
    <property type="match status" value="1"/>
</dbReference>
<dbReference type="AlphaFoldDB" id="A0A5E4EMI2"/>
<dbReference type="GO" id="GO:0043531">
    <property type="term" value="F:ADP binding"/>
    <property type="evidence" value="ECO:0007669"/>
    <property type="project" value="InterPro"/>
</dbReference>
<dbReference type="InParanoid" id="A0A5E4EMI2"/>
<feature type="domain" description="NB-ARC" evidence="4">
    <location>
        <begin position="172"/>
        <end position="346"/>
    </location>
</feature>
<dbReference type="SUPFAM" id="SSF52540">
    <property type="entry name" value="P-loop containing nucleoside triphosphate hydrolases"/>
    <property type="match status" value="1"/>
</dbReference>
<dbReference type="PANTHER" id="PTHR23155:SF1185">
    <property type="entry name" value="DISEASE RESISTANCE RPP8-LIKE PROTEIN 3-RELATED"/>
    <property type="match status" value="1"/>
</dbReference>